<evidence type="ECO:0000313" key="5">
    <source>
        <dbReference type="EMBL" id="CAF3422830.1"/>
    </source>
</evidence>
<dbReference type="Proteomes" id="UP000663838">
    <property type="component" value="Unassembled WGS sequence"/>
</dbReference>
<dbReference type="Proteomes" id="UP000663873">
    <property type="component" value="Unassembled WGS sequence"/>
</dbReference>
<dbReference type="Proteomes" id="UP000663865">
    <property type="component" value="Unassembled WGS sequence"/>
</dbReference>
<dbReference type="EMBL" id="CAJNYV010003152">
    <property type="protein sequence ID" value="CAF3537938.1"/>
    <property type="molecule type" value="Genomic_DNA"/>
</dbReference>
<dbReference type="EMBL" id="CAJNYU010000007">
    <property type="protein sequence ID" value="CAF3310264.1"/>
    <property type="molecule type" value="Genomic_DNA"/>
</dbReference>
<keyword evidence="1" id="KW-0732">Signal</keyword>
<dbReference type="Proteomes" id="UP000663869">
    <property type="component" value="Unassembled WGS sequence"/>
</dbReference>
<gene>
    <name evidence="3" type="ORF">FME351_LOCUS327</name>
    <name evidence="4" type="ORF">GRG538_LOCUS4572</name>
    <name evidence="7" type="ORF">HFQ381_LOCUS1083</name>
    <name evidence="6" type="ORF">KIK155_LOCUS17798</name>
    <name evidence="5" type="ORF">LUA448_LOCUS19593</name>
    <name evidence="10" type="ORF">QYT958_LOCUS18756</name>
    <name evidence="2" type="ORF">TIS948_LOCUS16681</name>
    <name evidence="11" type="ORF">TOA249_LOCUS25338</name>
    <name evidence="9" type="ORF">TSG867_LOCUS17068</name>
    <name evidence="8" type="ORF">UJA718_LOCUS11403</name>
</gene>
<dbReference type="Proteomes" id="UP000663872">
    <property type="component" value="Unassembled WGS sequence"/>
</dbReference>
<dbReference type="Proteomes" id="UP000663833">
    <property type="component" value="Unassembled WGS sequence"/>
</dbReference>
<dbReference type="EMBL" id="CAJOBR010003005">
    <property type="protein sequence ID" value="CAF4717557.1"/>
    <property type="molecule type" value="Genomic_DNA"/>
</dbReference>
<feature type="chain" id="PRO_5035695704" evidence="1">
    <location>
        <begin position="25"/>
        <end position="98"/>
    </location>
</feature>
<sequence>MIINQLIYLLFIILLLISSLGALAGDSMDSSDDSDDDNNLVYTRAHRQLKKFAYANPCEVECVAKELHTKVPIKVLAKRCKDACKDKVSKFKPAIYNR</sequence>
<evidence type="ECO:0000313" key="4">
    <source>
        <dbReference type="EMBL" id="CAF3340412.1"/>
    </source>
</evidence>
<dbReference type="Proteomes" id="UP000663825">
    <property type="component" value="Unassembled WGS sequence"/>
</dbReference>
<evidence type="ECO:0000313" key="13">
    <source>
        <dbReference type="Proteomes" id="UP000663873"/>
    </source>
</evidence>
<dbReference type="EMBL" id="CAJNXB010002800">
    <property type="protein sequence ID" value="CAF3277371.1"/>
    <property type="molecule type" value="Genomic_DNA"/>
</dbReference>
<evidence type="ECO:0000313" key="12">
    <source>
        <dbReference type="Proteomes" id="UP000663848"/>
    </source>
</evidence>
<evidence type="ECO:0000313" key="7">
    <source>
        <dbReference type="EMBL" id="CAF4102803.1"/>
    </source>
</evidence>
<comment type="caution">
    <text evidence="10">The sequence shown here is derived from an EMBL/GenBank/DDBJ whole genome shotgun (WGS) entry which is preliminary data.</text>
</comment>
<evidence type="ECO:0000313" key="2">
    <source>
        <dbReference type="EMBL" id="CAF3277371.1"/>
    </source>
</evidence>
<dbReference type="OrthoDB" id="10006776at2759"/>
<dbReference type="Proteomes" id="UP000663862">
    <property type="component" value="Unassembled WGS sequence"/>
</dbReference>
<dbReference type="EMBL" id="CAJOBS010002731">
    <property type="protein sequence ID" value="CAF4831547.1"/>
    <property type="molecule type" value="Genomic_DNA"/>
</dbReference>
<dbReference type="Proteomes" id="UP000663848">
    <property type="component" value="Unassembled WGS sequence"/>
</dbReference>
<dbReference type="EMBL" id="CAJNYT010000250">
    <property type="protein sequence ID" value="CAF3340412.1"/>
    <property type="molecule type" value="Genomic_DNA"/>
</dbReference>
<dbReference type="AlphaFoldDB" id="A0A821JD78"/>
<evidence type="ECO:0000313" key="8">
    <source>
        <dbReference type="EMBL" id="CAF4281291.1"/>
    </source>
</evidence>
<proteinExistence type="predicted"/>
<feature type="signal peptide" evidence="1">
    <location>
        <begin position="1"/>
        <end position="24"/>
    </location>
</feature>
<accession>A0A821JD78</accession>
<keyword evidence="13" id="KW-1185">Reference proteome</keyword>
<dbReference type="Proteomes" id="UP000663851">
    <property type="component" value="Unassembled WGS sequence"/>
</dbReference>
<organism evidence="10 12">
    <name type="scientific">Rotaria socialis</name>
    <dbReference type="NCBI Taxonomy" id="392032"/>
    <lineage>
        <taxon>Eukaryota</taxon>
        <taxon>Metazoa</taxon>
        <taxon>Spiralia</taxon>
        <taxon>Gnathifera</taxon>
        <taxon>Rotifera</taxon>
        <taxon>Eurotatoria</taxon>
        <taxon>Bdelloidea</taxon>
        <taxon>Philodinida</taxon>
        <taxon>Philodinidae</taxon>
        <taxon>Rotaria</taxon>
    </lineage>
</organism>
<evidence type="ECO:0000313" key="9">
    <source>
        <dbReference type="EMBL" id="CAF4451969.1"/>
    </source>
</evidence>
<evidence type="ECO:0000256" key="1">
    <source>
        <dbReference type="SAM" id="SignalP"/>
    </source>
</evidence>
<evidence type="ECO:0000313" key="10">
    <source>
        <dbReference type="EMBL" id="CAF4717557.1"/>
    </source>
</evidence>
<protein>
    <submittedName>
        <fullName evidence="10">Uncharacterized protein</fullName>
    </submittedName>
</protein>
<evidence type="ECO:0000313" key="3">
    <source>
        <dbReference type="EMBL" id="CAF3310264.1"/>
    </source>
</evidence>
<dbReference type="EMBL" id="CAJOBO010000027">
    <property type="protein sequence ID" value="CAF4102803.1"/>
    <property type="molecule type" value="Genomic_DNA"/>
</dbReference>
<dbReference type="EMBL" id="CAJNYD010002532">
    <property type="protein sequence ID" value="CAF3422830.1"/>
    <property type="molecule type" value="Genomic_DNA"/>
</dbReference>
<dbReference type="EMBL" id="CAJOBQ010001072">
    <property type="protein sequence ID" value="CAF4451969.1"/>
    <property type="molecule type" value="Genomic_DNA"/>
</dbReference>
<dbReference type="EMBL" id="CAJOBP010001397">
    <property type="protein sequence ID" value="CAF4281291.1"/>
    <property type="molecule type" value="Genomic_DNA"/>
</dbReference>
<evidence type="ECO:0000313" key="11">
    <source>
        <dbReference type="EMBL" id="CAF4831547.1"/>
    </source>
</evidence>
<evidence type="ECO:0000313" key="6">
    <source>
        <dbReference type="EMBL" id="CAF3537938.1"/>
    </source>
</evidence>
<reference evidence="10" key="1">
    <citation type="submission" date="2021-02" db="EMBL/GenBank/DDBJ databases">
        <authorList>
            <person name="Nowell W R."/>
        </authorList>
    </citation>
    <scope>NUCLEOTIDE SEQUENCE</scope>
</reference>
<name>A0A821JD78_9BILA</name>